<protein>
    <submittedName>
        <fullName evidence="1">NAD(P)-binding protein</fullName>
    </submittedName>
</protein>
<dbReference type="Proteomes" id="UP000245626">
    <property type="component" value="Unassembled WGS sequence"/>
</dbReference>
<sequence length="417" mass="46604">MTPNQAAEQRFKEPFTFDKCARILDKVPFSTPFLLILPLLTYLYDRKATSPTELVASLKHLSDLPRSEALALVKGLIFTQYKWVGYSVSFILIKTVNRILNRYIRNHGEWRRDPLDYSKDVVVITGGSQGIGAEIVKLLSKEKRATIAVLDFSLPTYPLKQLGGGRPDILHFKVDVSNPEMVKEAGAKIRESTRGKRIGCLINCAGIASGDTILDVDLSVATKVWKVNTLANWVTCQEFLPDLIRNNHGHVITVSSSGAYASLPSMSEYSTSKAGALAFHECLAIELRTRYNARRVRTTVVCPTKVRTAMGDGMEDHLDPFLTPVLEPIQVAQKVVWSLDSGLSQHLLIPLFANILPYLRVLPDHFRRLVAVLGNTDNQVTKKSMRRALNNGYGKGWEGENKEIYERKKKILLAGDL</sequence>
<accession>A0ACD0NQW2</accession>
<gene>
    <name evidence="1" type="ORF">IE53DRAFT_389629</name>
</gene>
<dbReference type="EMBL" id="KZ820252">
    <property type="protein sequence ID" value="PWN48194.1"/>
    <property type="molecule type" value="Genomic_DNA"/>
</dbReference>
<keyword evidence="2" id="KW-1185">Reference proteome</keyword>
<evidence type="ECO:0000313" key="1">
    <source>
        <dbReference type="EMBL" id="PWN48194.1"/>
    </source>
</evidence>
<evidence type="ECO:0000313" key="2">
    <source>
        <dbReference type="Proteomes" id="UP000245626"/>
    </source>
</evidence>
<reference evidence="1 2" key="1">
    <citation type="journal article" date="2018" name="Mol. Biol. Evol.">
        <title>Broad Genomic Sampling Reveals a Smut Pathogenic Ancestry of the Fungal Clade Ustilaginomycotina.</title>
        <authorList>
            <person name="Kijpornyongpan T."/>
            <person name="Mondo S.J."/>
            <person name="Barry K."/>
            <person name="Sandor L."/>
            <person name="Lee J."/>
            <person name="Lipzen A."/>
            <person name="Pangilinan J."/>
            <person name="LaButti K."/>
            <person name="Hainaut M."/>
            <person name="Henrissat B."/>
            <person name="Grigoriev I.V."/>
            <person name="Spatafora J.W."/>
            <person name="Aime M.C."/>
        </authorList>
    </citation>
    <scope>NUCLEOTIDE SEQUENCE [LARGE SCALE GENOMIC DNA]</scope>
    <source>
        <strain evidence="1 2">SA 807</strain>
    </source>
</reference>
<name>A0ACD0NQW2_9BASI</name>
<proteinExistence type="predicted"/>
<organism evidence="1 2">
    <name type="scientific">Violaceomyces palustris</name>
    <dbReference type="NCBI Taxonomy" id="1673888"/>
    <lineage>
        <taxon>Eukaryota</taxon>
        <taxon>Fungi</taxon>
        <taxon>Dikarya</taxon>
        <taxon>Basidiomycota</taxon>
        <taxon>Ustilaginomycotina</taxon>
        <taxon>Ustilaginomycetes</taxon>
        <taxon>Violaceomycetales</taxon>
        <taxon>Violaceomycetaceae</taxon>
        <taxon>Violaceomyces</taxon>
    </lineage>
</organism>